<proteinExistence type="inferred from homology"/>
<evidence type="ECO:0000256" key="3">
    <source>
        <dbReference type="ARBA" id="ARBA00022679"/>
    </source>
</evidence>
<dbReference type="PANTHER" id="PTHR48049:SF34">
    <property type="entry name" value="UDP-GLYCOSYLTRANSFERASE 79B30-LIKE"/>
    <property type="match status" value="1"/>
</dbReference>
<dbReference type="SUPFAM" id="SSF53756">
    <property type="entry name" value="UDP-Glycosyltransferase/glycogen phosphorylase"/>
    <property type="match status" value="1"/>
</dbReference>
<dbReference type="InterPro" id="IPR050481">
    <property type="entry name" value="UDP-glycosyltransf_plant"/>
</dbReference>
<dbReference type="Proteomes" id="UP001293593">
    <property type="component" value="Unassembled WGS sequence"/>
</dbReference>
<evidence type="ECO:0000313" key="5">
    <source>
        <dbReference type="Proteomes" id="UP001293593"/>
    </source>
</evidence>
<dbReference type="EMBL" id="JAWXYG010000013">
    <property type="protein sequence ID" value="KAK4255653.1"/>
    <property type="molecule type" value="Genomic_DNA"/>
</dbReference>
<reference evidence="4" key="1">
    <citation type="submission" date="2023-10" db="EMBL/GenBank/DDBJ databases">
        <title>Chromosome-level genome of the transformable northern wattle, Acacia crassicarpa.</title>
        <authorList>
            <person name="Massaro I."/>
            <person name="Sinha N.R."/>
            <person name="Poethig S."/>
            <person name="Leichty A.R."/>
        </authorList>
    </citation>
    <scope>NUCLEOTIDE SEQUENCE</scope>
    <source>
        <strain evidence="4">Acra3RX</strain>
        <tissue evidence="4">Leaf</tissue>
    </source>
</reference>
<dbReference type="AlphaFoldDB" id="A0AAE1MAN8"/>
<dbReference type="GO" id="GO:0035251">
    <property type="term" value="F:UDP-glucosyltransferase activity"/>
    <property type="evidence" value="ECO:0007669"/>
    <property type="project" value="InterPro"/>
</dbReference>
<accession>A0AAE1MAN8</accession>
<sequence length="447" mass="50551">MEEAPMHISMYPWLAFGHISPFVQLSNKLAQRGHRISIFIPTRTLSKLQHLNLHPHLITFIPITVPHVEGLVPYGAETTSDVDPSLIPLLMTAMDRTQNQVEDLLIQLKPNIVFFDFTHWLPDLARRLGIKSVQYFITGLVASAYHISRENPSIDGFPDKSIRLHKHEEKNHERIKEMEFGNGVRFVDRLEWGGRSADAIAHRSCREIEGPFVDYLEKVRGKRILLSGPVIPESQTSTLEPKWDHWLAGFKHGSVIYCAFGSESDFELPQFQELLLGLELSGMPFFVAVKPPKGYDSVEAGFPEGFEERVRGRGIVHGGWVQQQLILKHPSVGCFVTHSGASSMLEALLSQCQLVFLVPPVTSDQMFIARLFAQSFRAGVEVKKGEEDGLFTKESVCEAVKSVMDEESEIGKEVRANHAKLRNILLSDNFESNYIDNFCHQLQDLLR</sequence>
<name>A0AAE1MAN8_9FABA</name>
<organism evidence="4 5">
    <name type="scientific">Acacia crassicarpa</name>
    <name type="common">northern wattle</name>
    <dbReference type="NCBI Taxonomy" id="499986"/>
    <lineage>
        <taxon>Eukaryota</taxon>
        <taxon>Viridiplantae</taxon>
        <taxon>Streptophyta</taxon>
        <taxon>Embryophyta</taxon>
        <taxon>Tracheophyta</taxon>
        <taxon>Spermatophyta</taxon>
        <taxon>Magnoliopsida</taxon>
        <taxon>eudicotyledons</taxon>
        <taxon>Gunneridae</taxon>
        <taxon>Pentapetalae</taxon>
        <taxon>rosids</taxon>
        <taxon>fabids</taxon>
        <taxon>Fabales</taxon>
        <taxon>Fabaceae</taxon>
        <taxon>Caesalpinioideae</taxon>
        <taxon>mimosoid clade</taxon>
        <taxon>Acacieae</taxon>
        <taxon>Acacia</taxon>
    </lineage>
</organism>
<gene>
    <name evidence="4" type="ORF">QN277_008626</name>
</gene>
<evidence type="ECO:0000256" key="2">
    <source>
        <dbReference type="ARBA" id="ARBA00022676"/>
    </source>
</evidence>
<comment type="similarity">
    <text evidence="1">Belongs to the UDP-glycosyltransferase family.</text>
</comment>
<keyword evidence="3" id="KW-0808">Transferase</keyword>
<protein>
    <recommendedName>
        <fullName evidence="6">Glycosyltransferase</fullName>
    </recommendedName>
</protein>
<dbReference type="FunFam" id="3.40.50.2000:FF:000037">
    <property type="entry name" value="Glycosyltransferase"/>
    <property type="match status" value="1"/>
</dbReference>
<keyword evidence="2" id="KW-0328">Glycosyltransferase</keyword>
<dbReference type="Gene3D" id="3.40.50.2000">
    <property type="entry name" value="Glycogen Phosphorylase B"/>
    <property type="match status" value="2"/>
</dbReference>
<evidence type="ECO:0008006" key="6">
    <source>
        <dbReference type="Google" id="ProtNLM"/>
    </source>
</evidence>
<comment type="caution">
    <text evidence="4">The sequence shown here is derived from an EMBL/GenBank/DDBJ whole genome shotgun (WGS) entry which is preliminary data.</text>
</comment>
<dbReference type="InterPro" id="IPR002213">
    <property type="entry name" value="UDP_glucos_trans"/>
</dbReference>
<dbReference type="PANTHER" id="PTHR48049">
    <property type="entry name" value="GLYCOSYLTRANSFERASE"/>
    <property type="match status" value="1"/>
</dbReference>
<keyword evidence="5" id="KW-1185">Reference proteome</keyword>
<evidence type="ECO:0000256" key="1">
    <source>
        <dbReference type="ARBA" id="ARBA00009995"/>
    </source>
</evidence>
<dbReference type="CDD" id="cd03784">
    <property type="entry name" value="GT1_Gtf-like"/>
    <property type="match status" value="1"/>
</dbReference>
<dbReference type="Pfam" id="PF00201">
    <property type="entry name" value="UDPGT"/>
    <property type="match status" value="1"/>
</dbReference>
<evidence type="ECO:0000313" key="4">
    <source>
        <dbReference type="EMBL" id="KAK4255653.1"/>
    </source>
</evidence>